<comment type="caution">
    <text evidence="3">The sequence shown here is derived from an EMBL/GenBank/DDBJ whole genome shotgun (WGS) entry which is preliminary data.</text>
</comment>
<feature type="domain" description="Thioredoxin" evidence="2">
    <location>
        <begin position="36"/>
        <end position="157"/>
    </location>
</feature>
<evidence type="ECO:0000313" key="4">
    <source>
        <dbReference type="Proteomes" id="UP000245207"/>
    </source>
</evidence>
<keyword evidence="1" id="KW-0732">Signal</keyword>
<gene>
    <name evidence="3" type="ORF">CTI12_AA306240</name>
</gene>
<feature type="chain" id="PRO_5015750696" evidence="1">
    <location>
        <begin position="23"/>
        <end position="292"/>
    </location>
</feature>
<dbReference type="InterPro" id="IPR036249">
    <property type="entry name" value="Thioredoxin-like_sf"/>
</dbReference>
<dbReference type="Proteomes" id="UP000245207">
    <property type="component" value="Unassembled WGS sequence"/>
</dbReference>
<dbReference type="PANTHER" id="PTHR47126:SF3">
    <property type="entry name" value="5'-ADENYLYLSULFATE REDUCTASE-LIKE 5"/>
    <property type="match status" value="1"/>
</dbReference>
<proteinExistence type="predicted"/>
<sequence>MTSSKNLSFLMFFIVMFSGSSSSSLICYPEINPFVYDLKLQCPNVVMSSSIPIEMDGESLDRFLSSYQMNTYTAILFYASWCPFSRKVQPRFDALASMYPQIKHVKVEESSAFPTVFSRQGIHSVPSILIANKTTRAYYHGRKDLQSLLNFYQITTGLECAVNSTEEHQLVLPSNNNPKALHSWNLITLKDEPCLAFSLLFVLLKAFLFVCPNFVSNVISLWVTYIPRLNLAIFGESKQLLTHALHLFNVKSLYSKLKLSKIRNFHHGARSARVLASSFASVSLGEASSPRA</sequence>
<keyword evidence="4" id="KW-1185">Reference proteome</keyword>
<accession>A0A2U1N5C5</accession>
<dbReference type="PROSITE" id="PS51352">
    <property type="entry name" value="THIOREDOXIN_2"/>
    <property type="match status" value="1"/>
</dbReference>
<dbReference type="EMBL" id="PKPP01003588">
    <property type="protein sequence ID" value="PWA68654.1"/>
    <property type="molecule type" value="Genomic_DNA"/>
</dbReference>
<dbReference type="InterPro" id="IPR044794">
    <property type="entry name" value="APRL5/7"/>
</dbReference>
<reference evidence="3 4" key="1">
    <citation type="journal article" date="2018" name="Mol. Plant">
        <title>The genome of Artemisia annua provides insight into the evolution of Asteraceae family and artemisinin biosynthesis.</title>
        <authorList>
            <person name="Shen Q."/>
            <person name="Zhang L."/>
            <person name="Liao Z."/>
            <person name="Wang S."/>
            <person name="Yan T."/>
            <person name="Shi P."/>
            <person name="Liu M."/>
            <person name="Fu X."/>
            <person name="Pan Q."/>
            <person name="Wang Y."/>
            <person name="Lv Z."/>
            <person name="Lu X."/>
            <person name="Zhang F."/>
            <person name="Jiang W."/>
            <person name="Ma Y."/>
            <person name="Chen M."/>
            <person name="Hao X."/>
            <person name="Li L."/>
            <person name="Tang Y."/>
            <person name="Lv G."/>
            <person name="Zhou Y."/>
            <person name="Sun X."/>
            <person name="Brodelius P.E."/>
            <person name="Rose J.K.C."/>
            <person name="Tang K."/>
        </authorList>
    </citation>
    <scope>NUCLEOTIDE SEQUENCE [LARGE SCALE GENOMIC DNA]</scope>
    <source>
        <strain evidence="4">cv. Huhao1</strain>
        <tissue evidence="3">Leaf</tissue>
    </source>
</reference>
<protein>
    <submittedName>
        <fullName evidence="3">APR-like 5</fullName>
    </submittedName>
</protein>
<name>A0A2U1N5C5_ARTAN</name>
<dbReference type="Pfam" id="PF00085">
    <property type="entry name" value="Thioredoxin"/>
    <property type="match status" value="1"/>
</dbReference>
<dbReference type="AlphaFoldDB" id="A0A2U1N5C5"/>
<dbReference type="InterPro" id="IPR013766">
    <property type="entry name" value="Thioredoxin_domain"/>
</dbReference>
<evidence type="ECO:0000256" key="1">
    <source>
        <dbReference type="SAM" id="SignalP"/>
    </source>
</evidence>
<organism evidence="3 4">
    <name type="scientific">Artemisia annua</name>
    <name type="common">Sweet wormwood</name>
    <dbReference type="NCBI Taxonomy" id="35608"/>
    <lineage>
        <taxon>Eukaryota</taxon>
        <taxon>Viridiplantae</taxon>
        <taxon>Streptophyta</taxon>
        <taxon>Embryophyta</taxon>
        <taxon>Tracheophyta</taxon>
        <taxon>Spermatophyta</taxon>
        <taxon>Magnoliopsida</taxon>
        <taxon>eudicotyledons</taxon>
        <taxon>Gunneridae</taxon>
        <taxon>Pentapetalae</taxon>
        <taxon>asterids</taxon>
        <taxon>campanulids</taxon>
        <taxon>Asterales</taxon>
        <taxon>Asteraceae</taxon>
        <taxon>Asteroideae</taxon>
        <taxon>Anthemideae</taxon>
        <taxon>Artemisiinae</taxon>
        <taxon>Artemisia</taxon>
    </lineage>
</organism>
<evidence type="ECO:0000259" key="2">
    <source>
        <dbReference type="PROSITE" id="PS51352"/>
    </source>
</evidence>
<evidence type="ECO:0000313" key="3">
    <source>
        <dbReference type="EMBL" id="PWA68654.1"/>
    </source>
</evidence>
<dbReference type="PANTHER" id="PTHR47126">
    <property type="entry name" value="5'-ADENYLYLSULFATE REDUCTASE-LIKE 7"/>
    <property type="match status" value="1"/>
</dbReference>
<dbReference type="OrthoDB" id="1899781at2759"/>
<dbReference type="Gene3D" id="3.40.30.10">
    <property type="entry name" value="Glutaredoxin"/>
    <property type="match status" value="1"/>
</dbReference>
<feature type="signal peptide" evidence="1">
    <location>
        <begin position="1"/>
        <end position="22"/>
    </location>
</feature>
<dbReference type="SUPFAM" id="SSF52833">
    <property type="entry name" value="Thioredoxin-like"/>
    <property type="match status" value="1"/>
</dbReference>